<keyword evidence="2" id="KW-1185">Reference proteome</keyword>
<accession>A0A2I1GTK6</accession>
<dbReference type="EMBL" id="LLXI01000795">
    <property type="protein sequence ID" value="PKY49885.1"/>
    <property type="molecule type" value="Genomic_DNA"/>
</dbReference>
<proteinExistence type="predicted"/>
<protein>
    <submittedName>
        <fullName evidence="1">Uncharacterized protein</fullName>
    </submittedName>
</protein>
<name>A0A2I1GTK6_9GLOM</name>
<dbReference type="VEuPathDB" id="FungiDB:RhiirFUN_001968"/>
<evidence type="ECO:0000313" key="1">
    <source>
        <dbReference type="EMBL" id="PKY49885.1"/>
    </source>
</evidence>
<reference evidence="1 2" key="1">
    <citation type="submission" date="2015-10" db="EMBL/GenBank/DDBJ databases">
        <title>Genome analyses suggest a sexual origin of heterokaryosis in a supposedly ancient asexual fungus.</title>
        <authorList>
            <person name="Ropars J."/>
            <person name="Sedzielewska K."/>
            <person name="Noel J."/>
            <person name="Charron P."/>
            <person name="Farinelli L."/>
            <person name="Marton T."/>
            <person name="Kruger M."/>
            <person name="Pelin A."/>
            <person name="Brachmann A."/>
            <person name="Corradi N."/>
        </authorList>
    </citation>
    <scope>NUCLEOTIDE SEQUENCE [LARGE SCALE GENOMIC DNA]</scope>
    <source>
        <strain evidence="1 2">A4</strain>
    </source>
</reference>
<dbReference type="VEuPathDB" id="FungiDB:FUN_001930"/>
<dbReference type="AlphaFoldDB" id="A0A2I1GTK6"/>
<evidence type="ECO:0000313" key="2">
    <source>
        <dbReference type="Proteomes" id="UP000234323"/>
    </source>
</evidence>
<organism evidence="1 2">
    <name type="scientific">Rhizophagus irregularis</name>
    <dbReference type="NCBI Taxonomy" id="588596"/>
    <lineage>
        <taxon>Eukaryota</taxon>
        <taxon>Fungi</taxon>
        <taxon>Fungi incertae sedis</taxon>
        <taxon>Mucoromycota</taxon>
        <taxon>Glomeromycotina</taxon>
        <taxon>Glomeromycetes</taxon>
        <taxon>Glomerales</taxon>
        <taxon>Glomeraceae</taxon>
        <taxon>Rhizophagus</taxon>
    </lineage>
</organism>
<dbReference type="VEuPathDB" id="FungiDB:RhiirA1_449202"/>
<sequence length="105" mass="12137">MLIILSLDDFLKQINYEKLSHAAYALQILQNFEFLTAKDLLRFNIKSEGNRLNVDESIITLALNRLWLDPILKANLTVLAEEFNNTNVIKKGFHNNNEIGFGRLF</sequence>
<gene>
    <name evidence="1" type="ORF">RhiirA4_466039</name>
</gene>
<comment type="caution">
    <text evidence="1">The sequence shown here is derived from an EMBL/GenBank/DDBJ whole genome shotgun (WGS) entry which is preliminary data.</text>
</comment>
<dbReference type="Proteomes" id="UP000234323">
    <property type="component" value="Unassembled WGS sequence"/>
</dbReference>